<dbReference type="AlphaFoldDB" id="A0AAW1KS14"/>
<feature type="transmembrane region" description="Helical" evidence="1">
    <location>
        <begin position="77"/>
        <end position="98"/>
    </location>
</feature>
<protein>
    <submittedName>
        <fullName evidence="2">Uncharacterized protein</fullName>
    </submittedName>
</protein>
<dbReference type="Proteomes" id="UP001443914">
    <property type="component" value="Unassembled WGS sequence"/>
</dbReference>
<reference evidence="2" key="1">
    <citation type="submission" date="2024-03" db="EMBL/GenBank/DDBJ databases">
        <title>WGS assembly of Saponaria officinalis var. Norfolk2.</title>
        <authorList>
            <person name="Jenkins J."/>
            <person name="Shu S."/>
            <person name="Grimwood J."/>
            <person name="Barry K."/>
            <person name="Goodstein D."/>
            <person name="Schmutz J."/>
            <person name="Leebens-Mack J."/>
            <person name="Osbourn A."/>
        </authorList>
    </citation>
    <scope>NUCLEOTIDE SEQUENCE [LARGE SCALE GENOMIC DNA]</scope>
    <source>
        <strain evidence="2">JIC</strain>
    </source>
</reference>
<comment type="caution">
    <text evidence="2">The sequence shown here is derived from an EMBL/GenBank/DDBJ whole genome shotgun (WGS) entry which is preliminary data.</text>
</comment>
<name>A0AAW1KS14_SAPOF</name>
<proteinExistence type="predicted"/>
<dbReference type="EMBL" id="JBDFQZ010000005">
    <property type="protein sequence ID" value="KAK9725215.1"/>
    <property type="molecule type" value="Genomic_DNA"/>
</dbReference>
<sequence>MGAPRPYPGTRFPTWVSSGSGFTGPTTFLSNGFPLGIIPSFNEPPNNKQLGSFALQSLLLRPFFGDWSVGFLFFNSILYLFVVEFLVFVLNFGCAFCVRGVSEKTSYELCNTNSFT</sequence>
<evidence type="ECO:0000313" key="3">
    <source>
        <dbReference type="Proteomes" id="UP001443914"/>
    </source>
</evidence>
<keyword evidence="1" id="KW-0472">Membrane</keyword>
<accession>A0AAW1KS14</accession>
<evidence type="ECO:0000256" key="1">
    <source>
        <dbReference type="SAM" id="Phobius"/>
    </source>
</evidence>
<organism evidence="2 3">
    <name type="scientific">Saponaria officinalis</name>
    <name type="common">Common soapwort</name>
    <name type="synonym">Lychnis saponaria</name>
    <dbReference type="NCBI Taxonomy" id="3572"/>
    <lineage>
        <taxon>Eukaryota</taxon>
        <taxon>Viridiplantae</taxon>
        <taxon>Streptophyta</taxon>
        <taxon>Embryophyta</taxon>
        <taxon>Tracheophyta</taxon>
        <taxon>Spermatophyta</taxon>
        <taxon>Magnoliopsida</taxon>
        <taxon>eudicotyledons</taxon>
        <taxon>Gunneridae</taxon>
        <taxon>Pentapetalae</taxon>
        <taxon>Caryophyllales</taxon>
        <taxon>Caryophyllaceae</taxon>
        <taxon>Caryophylleae</taxon>
        <taxon>Saponaria</taxon>
    </lineage>
</organism>
<keyword evidence="1" id="KW-0812">Transmembrane</keyword>
<keyword evidence="3" id="KW-1185">Reference proteome</keyword>
<evidence type="ECO:0000313" key="2">
    <source>
        <dbReference type="EMBL" id="KAK9725215.1"/>
    </source>
</evidence>
<gene>
    <name evidence="2" type="ORF">RND81_05G129000</name>
</gene>
<keyword evidence="1" id="KW-1133">Transmembrane helix</keyword>